<dbReference type="InterPro" id="IPR039542">
    <property type="entry name" value="Erv_N"/>
</dbReference>
<dbReference type="GO" id="GO:0033116">
    <property type="term" value="C:endoplasmic reticulum-Golgi intermediate compartment membrane"/>
    <property type="evidence" value="ECO:0007669"/>
    <property type="project" value="UniProtKB-SubCell"/>
</dbReference>
<name>A0ABD0K3A1_9CAEN</name>
<evidence type="ECO:0000259" key="8">
    <source>
        <dbReference type="Pfam" id="PF13850"/>
    </source>
</evidence>
<sequence>MRRLNVSKKTALKVVKELDAFPKVPESYKETTASGGGLSILTFMLIIILVVSEIQYYTATELKFDYEVDTNLTRKVKINIDMTVAMKCQHMGADVLDQTGQDVFSYGKLKEEPAYFQLSPRQQEYLDFTQQVNEYLTQEYHAIQELLWRSDKPTLVGGMPPRDDMPSGKPDACRIHGTLEVSKVAGNFHVTAGKSVPVIPRGHAHIALMIEGTDYNFSHRIDHFSFGDPVPGVVYPLDGTLLVTDNNYHIFQYFIQVVPTEVRTYANNVDTYQFAVTERNRTINHREGSHGSPGIFVKYDLSSLLIRVREEHKPYWQFLVRMCGIIGGVFSVSGMLQSLTNFIADILCCRLKIGKYRRTGASFEETVRGMPAMSLPSELPAAPLLNSAEERDAQEGFPLLNSNSQ</sequence>
<evidence type="ECO:0000313" key="9">
    <source>
        <dbReference type="EMBL" id="KAK7481496.1"/>
    </source>
</evidence>
<feature type="transmembrane region" description="Helical" evidence="6">
    <location>
        <begin position="38"/>
        <end position="57"/>
    </location>
</feature>
<accession>A0ABD0K3A1</accession>
<dbReference type="EMBL" id="JACVVK020000261">
    <property type="protein sequence ID" value="KAK7481496.1"/>
    <property type="molecule type" value="Genomic_DNA"/>
</dbReference>
<evidence type="ECO:0000256" key="1">
    <source>
        <dbReference type="ARBA" id="ARBA00004457"/>
    </source>
</evidence>
<keyword evidence="3 6" id="KW-0812">Transmembrane</keyword>
<evidence type="ECO:0000256" key="3">
    <source>
        <dbReference type="ARBA" id="ARBA00022692"/>
    </source>
</evidence>
<dbReference type="Pfam" id="PF13850">
    <property type="entry name" value="ERGIC_N"/>
    <property type="match status" value="1"/>
</dbReference>
<comment type="caution">
    <text evidence="9">The sequence shown here is derived from an EMBL/GenBank/DDBJ whole genome shotgun (WGS) entry which is preliminary data.</text>
</comment>
<keyword evidence="5 6" id="KW-0472">Membrane</keyword>
<protein>
    <recommendedName>
        <fullName evidence="11">Endoplasmic reticulum-Golgi intermediate compartment protein 2</fullName>
    </recommendedName>
</protein>
<evidence type="ECO:0008006" key="11">
    <source>
        <dbReference type="Google" id="ProtNLM"/>
    </source>
</evidence>
<evidence type="ECO:0000256" key="4">
    <source>
        <dbReference type="ARBA" id="ARBA00022989"/>
    </source>
</evidence>
<dbReference type="InterPro" id="IPR045888">
    <property type="entry name" value="Erv"/>
</dbReference>
<keyword evidence="4 6" id="KW-1133">Transmembrane helix</keyword>
<evidence type="ECO:0000259" key="7">
    <source>
        <dbReference type="Pfam" id="PF07970"/>
    </source>
</evidence>
<keyword evidence="10" id="KW-1185">Reference proteome</keyword>
<proteinExistence type="inferred from homology"/>
<dbReference type="Pfam" id="PF07970">
    <property type="entry name" value="COPIIcoated_ERV"/>
    <property type="match status" value="1"/>
</dbReference>
<evidence type="ECO:0000313" key="10">
    <source>
        <dbReference type="Proteomes" id="UP001519460"/>
    </source>
</evidence>
<evidence type="ECO:0000256" key="2">
    <source>
        <dbReference type="ARBA" id="ARBA00005648"/>
    </source>
</evidence>
<comment type="subcellular location">
    <subcellularLocation>
        <location evidence="1">Endoplasmic reticulum-Golgi intermediate compartment membrane</location>
        <topology evidence="1">Multi-pass membrane protein</topology>
    </subcellularLocation>
</comment>
<dbReference type="AlphaFoldDB" id="A0ABD0K3A1"/>
<feature type="domain" description="Endoplasmic reticulum vesicle transporter C-terminal" evidence="7">
    <location>
        <begin position="170"/>
        <end position="336"/>
    </location>
</feature>
<dbReference type="PANTHER" id="PTHR10984">
    <property type="entry name" value="ENDOPLASMIC RETICULUM-GOLGI INTERMEDIATE COMPARTMENT PROTEIN"/>
    <property type="match status" value="1"/>
</dbReference>
<dbReference type="PANTHER" id="PTHR10984:SF30">
    <property type="entry name" value="ENDOPLASMIC RETICULUM-GOLGI INTERMEDIATE COMPARTMENT PROTEIN 2"/>
    <property type="match status" value="1"/>
</dbReference>
<dbReference type="Proteomes" id="UP001519460">
    <property type="component" value="Unassembled WGS sequence"/>
</dbReference>
<organism evidence="9 10">
    <name type="scientific">Batillaria attramentaria</name>
    <dbReference type="NCBI Taxonomy" id="370345"/>
    <lineage>
        <taxon>Eukaryota</taxon>
        <taxon>Metazoa</taxon>
        <taxon>Spiralia</taxon>
        <taxon>Lophotrochozoa</taxon>
        <taxon>Mollusca</taxon>
        <taxon>Gastropoda</taxon>
        <taxon>Caenogastropoda</taxon>
        <taxon>Sorbeoconcha</taxon>
        <taxon>Cerithioidea</taxon>
        <taxon>Batillariidae</taxon>
        <taxon>Batillaria</taxon>
    </lineage>
</organism>
<evidence type="ECO:0000256" key="5">
    <source>
        <dbReference type="ARBA" id="ARBA00023136"/>
    </source>
</evidence>
<evidence type="ECO:0000256" key="6">
    <source>
        <dbReference type="SAM" id="Phobius"/>
    </source>
</evidence>
<dbReference type="InterPro" id="IPR012936">
    <property type="entry name" value="Erv_C"/>
</dbReference>
<reference evidence="9 10" key="1">
    <citation type="journal article" date="2023" name="Sci. Data">
        <title>Genome assembly of the Korean intertidal mud-creeper Batillaria attramentaria.</title>
        <authorList>
            <person name="Patra A.K."/>
            <person name="Ho P.T."/>
            <person name="Jun S."/>
            <person name="Lee S.J."/>
            <person name="Kim Y."/>
            <person name="Won Y.J."/>
        </authorList>
    </citation>
    <scope>NUCLEOTIDE SEQUENCE [LARGE SCALE GENOMIC DNA]</scope>
    <source>
        <strain evidence="9">Wonlab-2016</strain>
    </source>
</reference>
<gene>
    <name evidence="9" type="ORF">BaRGS_00027258</name>
</gene>
<feature type="domain" description="Endoplasmic reticulum vesicle transporter N-terminal" evidence="8">
    <location>
        <begin position="15"/>
        <end position="102"/>
    </location>
</feature>
<comment type="similarity">
    <text evidence="2">Belongs to the ERGIC family.</text>
</comment>